<evidence type="ECO:0000313" key="1">
    <source>
        <dbReference type="EMBL" id="MCL6220409.1"/>
    </source>
</evidence>
<evidence type="ECO:0000313" key="2">
    <source>
        <dbReference type="Proteomes" id="UP001139521"/>
    </source>
</evidence>
<name>A0A9X2CPQ4_9FLAO</name>
<dbReference type="Proteomes" id="UP001139521">
    <property type="component" value="Unassembled WGS sequence"/>
</dbReference>
<accession>A0A9X2CPQ4</accession>
<dbReference type="AlphaFoldDB" id="A0A9X2CPQ4"/>
<dbReference type="RefSeq" id="WP_249603108.1">
    <property type="nucleotide sequence ID" value="NZ_JAKHSK010000040.1"/>
</dbReference>
<gene>
    <name evidence="1" type="ORF">L1967_19130</name>
</gene>
<organism evidence="1 2">
    <name type="scientific">Zunongwangia pacifica</name>
    <dbReference type="NCBI Taxonomy" id="2911062"/>
    <lineage>
        <taxon>Bacteria</taxon>
        <taxon>Pseudomonadati</taxon>
        <taxon>Bacteroidota</taxon>
        <taxon>Flavobacteriia</taxon>
        <taxon>Flavobacteriales</taxon>
        <taxon>Flavobacteriaceae</taxon>
        <taxon>Zunongwangia</taxon>
    </lineage>
</organism>
<reference evidence="1" key="1">
    <citation type="submission" date="2022-01" db="EMBL/GenBank/DDBJ databases">
        <title>Genome sequencing of Zunongwangia sp. M21534 genome.</title>
        <authorList>
            <person name="Chen Y."/>
            <person name="Dong C."/>
            <person name="Shao Z."/>
        </authorList>
    </citation>
    <scope>NUCLEOTIDE SEQUENCE</scope>
    <source>
        <strain evidence="1">MCCC M21534</strain>
    </source>
</reference>
<protein>
    <submittedName>
        <fullName evidence="1">Uncharacterized protein</fullName>
    </submittedName>
</protein>
<keyword evidence="2" id="KW-1185">Reference proteome</keyword>
<dbReference type="EMBL" id="JAKHSK010000040">
    <property type="protein sequence ID" value="MCL6220409.1"/>
    <property type="molecule type" value="Genomic_DNA"/>
</dbReference>
<comment type="caution">
    <text evidence="1">The sequence shown here is derived from an EMBL/GenBank/DDBJ whole genome shotgun (WGS) entry which is preliminary data.</text>
</comment>
<sequence length="215" mass="24296">MRKKPKFGVFNDFWNGHPNHLPFLNLNDVPNPPEEWNLTKSIDRLDDIISENANAAIVAGIRLLLNNEDWRPHLVAALATLKIDKNLQTEIKTDLWNRLKSGSWVSPQILVILSIIDAEFKLKAKEIVENGFTITYSEMKKHEHHSARGPAGIVVDTNKVIASTKYLLNGVVTDAKENDNGGSLAKNWKENLLRLIANNTFKIKNEDESNNHKTS</sequence>
<proteinExistence type="predicted"/>